<dbReference type="InterPro" id="IPR002018">
    <property type="entry name" value="CarbesteraseB"/>
</dbReference>
<keyword evidence="3" id="KW-0325">Glycoprotein</keyword>
<evidence type="ECO:0000259" key="6">
    <source>
        <dbReference type="Pfam" id="PF00135"/>
    </source>
</evidence>
<evidence type="ECO:0000256" key="1">
    <source>
        <dbReference type="ARBA" id="ARBA00005964"/>
    </source>
</evidence>
<feature type="compositionally biased region" description="Basic and acidic residues" evidence="4">
    <location>
        <begin position="902"/>
        <end position="911"/>
    </location>
</feature>
<dbReference type="FunFam" id="3.40.50.1820:FF:000156">
    <property type="entry name" value="Neuroligin-4, Y-linked"/>
    <property type="match status" value="1"/>
</dbReference>
<feature type="transmembrane region" description="Helical" evidence="5">
    <location>
        <begin position="749"/>
        <end position="772"/>
    </location>
</feature>
<feature type="compositionally biased region" description="Polar residues" evidence="4">
    <location>
        <begin position="833"/>
        <end position="844"/>
    </location>
</feature>
<evidence type="ECO:0000313" key="7">
    <source>
        <dbReference type="EMBL" id="KAL0268984.1"/>
    </source>
</evidence>
<keyword evidence="5" id="KW-1133">Transmembrane helix</keyword>
<feature type="compositionally biased region" description="Polar residues" evidence="4">
    <location>
        <begin position="889"/>
        <end position="901"/>
    </location>
</feature>
<dbReference type="PANTHER" id="PTHR43903">
    <property type="entry name" value="NEUROLIGIN"/>
    <property type="match status" value="1"/>
</dbReference>
<dbReference type="InterPro" id="IPR051093">
    <property type="entry name" value="Neuroligin/BSAL"/>
</dbReference>
<reference evidence="7" key="1">
    <citation type="journal article" date="2024" name="Gigascience">
        <title>Chromosome-level genome of the poultry shaft louse Menopon gallinae provides insight into the host-switching and adaptive evolution of parasitic lice.</title>
        <authorList>
            <person name="Xu Y."/>
            <person name="Ma L."/>
            <person name="Liu S."/>
            <person name="Liang Y."/>
            <person name="Liu Q."/>
            <person name="He Z."/>
            <person name="Tian L."/>
            <person name="Duan Y."/>
            <person name="Cai W."/>
            <person name="Li H."/>
            <person name="Song F."/>
        </authorList>
    </citation>
    <scope>NUCLEOTIDE SEQUENCE</scope>
    <source>
        <strain evidence="7">Cailab_2023a</strain>
    </source>
</reference>
<name>A0AAW2HGS2_9NEOP</name>
<dbReference type="InterPro" id="IPR019819">
    <property type="entry name" value="Carboxylesterase_B_CS"/>
</dbReference>
<accession>A0AAW2HGS2</accession>
<evidence type="ECO:0000256" key="3">
    <source>
        <dbReference type="ARBA" id="ARBA00023180"/>
    </source>
</evidence>
<keyword evidence="5" id="KW-0472">Membrane</keyword>
<keyword evidence="5" id="KW-0812">Transmembrane</keyword>
<evidence type="ECO:0000256" key="5">
    <source>
        <dbReference type="SAM" id="Phobius"/>
    </source>
</evidence>
<dbReference type="Gene3D" id="3.40.50.1820">
    <property type="entry name" value="alpha/beta hydrolase"/>
    <property type="match status" value="1"/>
</dbReference>
<keyword evidence="2" id="KW-0732">Signal</keyword>
<gene>
    <name evidence="7" type="ORF">PYX00_010741</name>
</gene>
<dbReference type="SUPFAM" id="SSF53474">
    <property type="entry name" value="alpha/beta-Hydrolases"/>
    <property type="match status" value="1"/>
</dbReference>
<dbReference type="PROSITE" id="PS00941">
    <property type="entry name" value="CARBOXYLESTERASE_B_2"/>
    <property type="match status" value="1"/>
</dbReference>
<evidence type="ECO:0000256" key="4">
    <source>
        <dbReference type="SAM" id="MobiDB-lite"/>
    </source>
</evidence>
<feature type="region of interest" description="Disordered" evidence="4">
    <location>
        <begin position="816"/>
        <end position="935"/>
    </location>
</feature>
<organism evidence="7">
    <name type="scientific">Menopon gallinae</name>
    <name type="common">poultry shaft louse</name>
    <dbReference type="NCBI Taxonomy" id="328185"/>
    <lineage>
        <taxon>Eukaryota</taxon>
        <taxon>Metazoa</taxon>
        <taxon>Ecdysozoa</taxon>
        <taxon>Arthropoda</taxon>
        <taxon>Hexapoda</taxon>
        <taxon>Insecta</taxon>
        <taxon>Pterygota</taxon>
        <taxon>Neoptera</taxon>
        <taxon>Paraneoptera</taxon>
        <taxon>Psocodea</taxon>
        <taxon>Troctomorpha</taxon>
        <taxon>Phthiraptera</taxon>
        <taxon>Amblycera</taxon>
        <taxon>Menoponidae</taxon>
        <taxon>Menopon</taxon>
    </lineage>
</organism>
<comment type="similarity">
    <text evidence="1">Belongs to the type-B carboxylesterase/lipase family.</text>
</comment>
<comment type="caution">
    <text evidence="7">The sequence shown here is derived from an EMBL/GenBank/DDBJ whole genome shotgun (WGS) entry which is preliminary data.</text>
</comment>
<dbReference type="InterPro" id="IPR029058">
    <property type="entry name" value="AB_hydrolase_fold"/>
</dbReference>
<evidence type="ECO:0000256" key="2">
    <source>
        <dbReference type="ARBA" id="ARBA00022729"/>
    </source>
</evidence>
<feature type="domain" description="Carboxylesterase type B" evidence="6">
    <location>
        <begin position="194"/>
        <end position="718"/>
    </location>
</feature>
<dbReference type="EMBL" id="JARGDH010000005">
    <property type="protein sequence ID" value="KAL0268984.1"/>
    <property type="molecule type" value="Genomic_DNA"/>
</dbReference>
<protein>
    <recommendedName>
        <fullName evidence="6">Carboxylesterase type B domain-containing protein</fullName>
    </recommendedName>
</protein>
<dbReference type="AlphaFoldDB" id="A0AAW2HGS2"/>
<sequence length="935" mass="108117">MLDIYGTSKITTVLNKNMIKLIYLVVSINNIYCQHIYGGYQNPYTQKNGDQHFVRLNPGDRDYQTFEYNGRRYGQSFPEYDPRYYDNRHPSFNNPNYPENRRYNPDFNPNDPTVRFSISFQDTSGIFSKPGVVGGWRDDLQGKQRPDYMQLQQNRDIFVTTSYGQVQGFRVHVYDNPDPYSQYRPGLTPVETIKGNVSVFLGIPYAMPPVRERRFMPPQIHKGWQLIQAVDFGPACPQPVKYVGAEKGIRDMHEDCLYLNIYSPYTGTGIAQKYAVMFYIHGGDFYKGASNTFPAHMLAAFYDVVVVTINYRLGALGFLSTADENSPGNYGIMDQAMALKWVYDNIEYFNGDKNSITLFGPGAGAASAGLLMVAPTTRHMVNKVIAQSGSALADWAVIQNWERVQNTSKVYGRHLGCPVDSSWKLVSCLRSGRSAFELGNAEFRPEIGFFAWGPVLDANFSVPRDSWFRDTWSEKDWHFLPATPEELIKESRFNPELKYMAGVTTQEAANMIYNNVSLAPYFEINDRFFDQKVRELVLQYNYTYNQEGVYQAIRYMYTYWPDPLNTTHIREQYIHMLSDFIYRAPTDKIIKLLLNRKVPVYLYVLNTTVEALRLPEWRKFPHDIEHFFLTGAPFMDIEFFPSSLKLKRDMWTENDRNMSHFFMKAYSDFARFGNPSPQQIFDIHFEAARQGEIKYLNINTTFNSSIMYNYRQTEFAFWSSYLPTIIGSFFPLYRPYGDYWWEPKEPLQIAFWSISGVCLLLSVALVMCCILWRNAKRETDRYYGDLIQKDDDECVEGVDNASRSSTNIYEIRDLSATVKRPPTGTPPPVFKSRPTSLSLSQQNIIEEKKPSEQLSRSTGNFLNEDKGKVYLNRNVSMDPNPKIKDSKRSYSTPSLRSNSSKESLRDEEHVRMVPGSKKGIRRNPRILDKVPQTQV</sequence>
<dbReference type="Pfam" id="PF00135">
    <property type="entry name" value="COesterase"/>
    <property type="match status" value="1"/>
</dbReference>
<feature type="compositionally biased region" description="Polar residues" evidence="4">
    <location>
        <begin position="852"/>
        <end position="861"/>
    </location>
</feature>
<proteinExistence type="inferred from homology"/>